<dbReference type="PANTHER" id="PTHR11712:SF336">
    <property type="entry name" value="3-OXOACYL-[ACYL-CARRIER-PROTEIN] SYNTHASE, MITOCHONDRIAL"/>
    <property type="match status" value="1"/>
</dbReference>
<evidence type="ECO:0000259" key="17">
    <source>
        <dbReference type="PROSITE" id="PS52004"/>
    </source>
</evidence>
<dbReference type="InterPro" id="IPR016039">
    <property type="entry name" value="Thiolase-like"/>
</dbReference>
<organism evidence="18 19">
    <name type="scientific">Thermoanaerobacterium thermosaccharolyticum</name>
    <name type="common">Clostridium thermosaccharolyticum</name>
    <dbReference type="NCBI Taxonomy" id="1517"/>
    <lineage>
        <taxon>Bacteria</taxon>
        <taxon>Bacillati</taxon>
        <taxon>Bacillota</taxon>
        <taxon>Clostridia</taxon>
        <taxon>Thermoanaerobacterales</taxon>
        <taxon>Thermoanaerobacteraceae</taxon>
        <taxon>Thermoanaerobacterium</taxon>
    </lineage>
</organism>
<evidence type="ECO:0000256" key="9">
    <source>
        <dbReference type="ARBA" id="ARBA00023160"/>
    </source>
</evidence>
<evidence type="ECO:0000256" key="15">
    <source>
        <dbReference type="PIRSR" id="PIRSR000447-1"/>
    </source>
</evidence>
<dbReference type="Proteomes" id="UP000214975">
    <property type="component" value="Chromosome"/>
</dbReference>
<evidence type="ECO:0000256" key="6">
    <source>
        <dbReference type="ARBA" id="ARBA00022679"/>
    </source>
</evidence>
<dbReference type="NCBIfam" id="TIGR03150">
    <property type="entry name" value="fabF"/>
    <property type="match status" value="1"/>
</dbReference>
<evidence type="ECO:0000256" key="7">
    <source>
        <dbReference type="ARBA" id="ARBA00022832"/>
    </source>
</evidence>
<dbReference type="PIRSF" id="PIRSF000447">
    <property type="entry name" value="KAS_II"/>
    <property type="match status" value="1"/>
</dbReference>
<proteinExistence type="inferred from homology"/>
<dbReference type="UniPathway" id="UPA00094"/>
<dbReference type="Pfam" id="PF02801">
    <property type="entry name" value="Ketoacyl-synt_C"/>
    <property type="match status" value="1"/>
</dbReference>
<keyword evidence="5 14" id="KW-0444">Lipid biosynthesis</keyword>
<evidence type="ECO:0000256" key="3">
    <source>
        <dbReference type="ARBA" id="ARBA00012356"/>
    </source>
</evidence>
<keyword evidence="10 14" id="KW-0012">Acyltransferase</keyword>
<evidence type="ECO:0000256" key="4">
    <source>
        <dbReference type="ARBA" id="ARBA00014657"/>
    </source>
</evidence>
<dbReference type="FunFam" id="3.40.47.10:FF:000009">
    <property type="entry name" value="3-oxoacyl-[acyl-carrier-protein] synthase 2"/>
    <property type="match status" value="1"/>
</dbReference>
<protein>
    <recommendedName>
        <fullName evidence="4 14">3-oxoacyl-[acyl-carrier-protein] synthase 2</fullName>
        <ecNumber evidence="3 14">2.3.1.179</ecNumber>
    </recommendedName>
</protein>
<dbReference type="PROSITE" id="PS52004">
    <property type="entry name" value="KS3_2"/>
    <property type="match status" value="1"/>
</dbReference>
<sequence>MNRVVITGIGAITPIGNSIDELWDSLINGRSGIDKITRFDVSSYPTKLAAEVKDFEPTEYIDKKEAKRMDRFTQFALASAKMALIDSRLDLEKEDLDRIGVIYGSGIGGIETLENQQNILKEKGPGRVSPFFVPMMIADMAAGLISITFGLKGHNETIVNACASSTNAIGDAFKVIERGDADVIVTGGSEAAITPLAIAGFCSMKAMSTNDDPKTACRPFDANRDGFIMGEGSATLILESLEHAIKRGAKIYCEIVGYGATADAYHITAPAPEGAGAARAMKLALKDADIIPEDIDYINAHGTSTEYNDKYETMAIKNVFGQHAYKLKVSSTKSMTGHMLGASGAVEAVATVLAIKNGIVPPTINYETPDPECDLDYVPNKALEMEINYALSNSFGFGGHNATLVFKKY</sequence>
<dbReference type="InterPro" id="IPR018201">
    <property type="entry name" value="Ketoacyl_synth_AS"/>
</dbReference>
<name>A0A223I325_THETR</name>
<keyword evidence="8" id="KW-0443">Lipid metabolism</keyword>
<evidence type="ECO:0000256" key="13">
    <source>
        <dbReference type="ARBA" id="ARBA00047659"/>
    </source>
</evidence>
<dbReference type="InterPro" id="IPR014031">
    <property type="entry name" value="Ketoacyl_synth_C"/>
</dbReference>
<evidence type="ECO:0000256" key="8">
    <source>
        <dbReference type="ARBA" id="ARBA00023098"/>
    </source>
</evidence>
<evidence type="ECO:0000256" key="12">
    <source>
        <dbReference type="ARBA" id="ARBA00047318"/>
    </source>
</evidence>
<feature type="active site" description="For beta-ketoacyl synthase activity" evidence="15">
    <location>
        <position position="162"/>
    </location>
</feature>
<reference evidence="18 19" key="1">
    <citation type="submission" date="2016-08" db="EMBL/GenBank/DDBJ databases">
        <title>A novel genetic cassette of butanologenic Thermoanaerobacterium thermosaccharolyticum that directly convert cellulose to butanol.</title>
        <authorList>
            <person name="Li T."/>
            <person name="He J."/>
        </authorList>
    </citation>
    <scope>NUCLEOTIDE SEQUENCE [LARGE SCALE GENOMIC DNA]</scope>
    <source>
        <strain evidence="18 19">TG57</strain>
    </source>
</reference>
<evidence type="ECO:0000256" key="10">
    <source>
        <dbReference type="ARBA" id="ARBA00023315"/>
    </source>
</evidence>
<evidence type="ECO:0000256" key="1">
    <source>
        <dbReference type="ARBA" id="ARBA00005194"/>
    </source>
</evidence>
<dbReference type="GO" id="GO:0004315">
    <property type="term" value="F:3-oxoacyl-[acyl-carrier-protein] synthase activity"/>
    <property type="evidence" value="ECO:0007669"/>
    <property type="project" value="UniProtKB-UniRule"/>
</dbReference>
<gene>
    <name evidence="18" type="ORF">Thert_03200</name>
</gene>
<dbReference type="NCBIfam" id="NF004970">
    <property type="entry name" value="PRK06333.1"/>
    <property type="match status" value="1"/>
</dbReference>
<accession>A0A223I325</accession>
<dbReference type="NCBIfam" id="NF005589">
    <property type="entry name" value="PRK07314.1"/>
    <property type="match status" value="1"/>
</dbReference>
<keyword evidence="7" id="KW-0276">Fatty acid metabolism</keyword>
<comment type="similarity">
    <text evidence="2 14 16">Belongs to the thiolase-like superfamily. Beta-ketoacyl-ACP synthases family.</text>
</comment>
<dbReference type="GO" id="GO:0005829">
    <property type="term" value="C:cytosol"/>
    <property type="evidence" value="ECO:0007669"/>
    <property type="project" value="TreeGrafter"/>
</dbReference>
<dbReference type="InterPro" id="IPR014030">
    <property type="entry name" value="Ketoacyl_synth_N"/>
</dbReference>
<dbReference type="AlphaFoldDB" id="A0A223I325"/>
<dbReference type="RefSeq" id="WP_094397982.1">
    <property type="nucleotide sequence ID" value="NZ_CP016893.1"/>
</dbReference>
<dbReference type="InterPro" id="IPR017568">
    <property type="entry name" value="3-oxoacyl-ACP_synth-2"/>
</dbReference>
<comment type="catalytic activity">
    <reaction evidence="13 14">
        <text>a fatty acyl-[ACP] + malonyl-[ACP] + H(+) = a 3-oxoacyl-[ACP] + holo-[ACP] + CO2</text>
        <dbReference type="Rhea" id="RHEA:22836"/>
        <dbReference type="Rhea" id="RHEA-COMP:9623"/>
        <dbReference type="Rhea" id="RHEA-COMP:9685"/>
        <dbReference type="Rhea" id="RHEA-COMP:9916"/>
        <dbReference type="Rhea" id="RHEA-COMP:14125"/>
        <dbReference type="ChEBI" id="CHEBI:15378"/>
        <dbReference type="ChEBI" id="CHEBI:16526"/>
        <dbReference type="ChEBI" id="CHEBI:64479"/>
        <dbReference type="ChEBI" id="CHEBI:78449"/>
        <dbReference type="ChEBI" id="CHEBI:78776"/>
        <dbReference type="ChEBI" id="CHEBI:138651"/>
    </reaction>
</comment>
<dbReference type="PROSITE" id="PS00606">
    <property type="entry name" value="KS3_1"/>
    <property type="match status" value="1"/>
</dbReference>
<dbReference type="Pfam" id="PF00109">
    <property type="entry name" value="ketoacyl-synt"/>
    <property type="match status" value="1"/>
</dbReference>
<evidence type="ECO:0000256" key="14">
    <source>
        <dbReference type="PIRNR" id="PIRNR000447"/>
    </source>
</evidence>
<feature type="domain" description="Ketosynthase family 3 (KS3)" evidence="17">
    <location>
        <begin position="1"/>
        <end position="408"/>
    </location>
</feature>
<evidence type="ECO:0000256" key="5">
    <source>
        <dbReference type="ARBA" id="ARBA00022516"/>
    </source>
</evidence>
<dbReference type="SUPFAM" id="SSF53901">
    <property type="entry name" value="Thiolase-like"/>
    <property type="match status" value="2"/>
</dbReference>
<keyword evidence="6 14" id="KW-0808">Transferase</keyword>
<comment type="catalytic activity">
    <reaction evidence="12 14">
        <text>(9Z)-hexadecenoyl-[ACP] + malonyl-[ACP] + H(+) = 3-oxo-(11Z)-octadecenoyl-[ACP] + holo-[ACP] + CO2</text>
        <dbReference type="Rhea" id="RHEA:55040"/>
        <dbReference type="Rhea" id="RHEA-COMP:9623"/>
        <dbReference type="Rhea" id="RHEA-COMP:9685"/>
        <dbReference type="Rhea" id="RHEA-COMP:10800"/>
        <dbReference type="Rhea" id="RHEA-COMP:14074"/>
        <dbReference type="ChEBI" id="CHEBI:15378"/>
        <dbReference type="ChEBI" id="CHEBI:16526"/>
        <dbReference type="ChEBI" id="CHEBI:64479"/>
        <dbReference type="ChEBI" id="CHEBI:78449"/>
        <dbReference type="ChEBI" id="CHEBI:83989"/>
        <dbReference type="ChEBI" id="CHEBI:138538"/>
        <dbReference type="EC" id="2.3.1.179"/>
    </reaction>
</comment>
<dbReference type="Gene3D" id="3.40.47.10">
    <property type="match status" value="1"/>
</dbReference>
<dbReference type="InterPro" id="IPR000794">
    <property type="entry name" value="Beta-ketoacyl_synthase"/>
</dbReference>
<dbReference type="InterPro" id="IPR020841">
    <property type="entry name" value="PKS_Beta-ketoAc_synthase_dom"/>
</dbReference>
<evidence type="ECO:0000313" key="18">
    <source>
        <dbReference type="EMBL" id="AST58954.1"/>
    </source>
</evidence>
<evidence type="ECO:0000313" key="19">
    <source>
        <dbReference type="Proteomes" id="UP000214975"/>
    </source>
</evidence>
<comment type="function">
    <text evidence="11 14">Involved in the type II fatty acid elongation cycle. Catalyzes the elongation of a wide range of acyl-ACP by the addition of two carbons from malonyl-ACP to an acyl acceptor. Can efficiently catalyze the conversion of palmitoleoyl-ACP (cis-hexadec-9-enoyl-ACP) to cis-vaccenoyl-ACP (cis-octadec-11-enoyl-ACP), an essential step in the thermal regulation of fatty acid composition.</text>
</comment>
<dbReference type="GO" id="GO:0006633">
    <property type="term" value="P:fatty acid biosynthetic process"/>
    <property type="evidence" value="ECO:0007669"/>
    <property type="project" value="UniProtKB-UniRule"/>
</dbReference>
<dbReference type="CDD" id="cd00834">
    <property type="entry name" value="KAS_I_II"/>
    <property type="match status" value="1"/>
</dbReference>
<dbReference type="PANTHER" id="PTHR11712">
    <property type="entry name" value="POLYKETIDE SYNTHASE-RELATED"/>
    <property type="match status" value="1"/>
</dbReference>
<evidence type="ECO:0000256" key="11">
    <source>
        <dbReference type="ARBA" id="ARBA00024006"/>
    </source>
</evidence>
<comment type="pathway">
    <text evidence="1 14">Lipid metabolism; fatty acid biosynthesis.</text>
</comment>
<dbReference type="EMBL" id="CP016893">
    <property type="protein sequence ID" value="AST58954.1"/>
    <property type="molecule type" value="Genomic_DNA"/>
</dbReference>
<evidence type="ECO:0000256" key="16">
    <source>
        <dbReference type="RuleBase" id="RU003694"/>
    </source>
</evidence>
<keyword evidence="9 14" id="KW-0275">Fatty acid biosynthesis</keyword>
<evidence type="ECO:0000256" key="2">
    <source>
        <dbReference type="ARBA" id="ARBA00008467"/>
    </source>
</evidence>
<dbReference type="SMART" id="SM00825">
    <property type="entry name" value="PKS_KS"/>
    <property type="match status" value="1"/>
</dbReference>
<dbReference type="EC" id="2.3.1.179" evidence="3 14"/>